<dbReference type="Proteomes" id="UP001139646">
    <property type="component" value="Unassembled WGS sequence"/>
</dbReference>
<dbReference type="Gene3D" id="3.40.50.620">
    <property type="entry name" value="HUPs"/>
    <property type="match status" value="1"/>
</dbReference>
<feature type="domain" description="Cytidyltransferase-like" evidence="15">
    <location>
        <begin position="2"/>
        <end position="153"/>
    </location>
</feature>
<keyword evidence="10" id="KW-0520">NAD</keyword>
<dbReference type="NCBIfam" id="TIGR00482">
    <property type="entry name" value="nicotinate (nicotinamide) nucleotide adenylyltransferase"/>
    <property type="match status" value="1"/>
</dbReference>
<comment type="function">
    <text evidence="1">Catalyzes the reversible adenylation of nicotinate mononucleotide (NaMN) to nicotinic acid adenine dinucleotide (NaAD).</text>
</comment>
<comment type="pathway">
    <text evidence="2">Cofactor biosynthesis; NAD(+) biosynthesis; deamido-NAD(+) from nicotinate D-ribonucleotide: step 1/1.</text>
</comment>
<keyword evidence="6" id="KW-0808">Transferase</keyword>
<dbReference type="PANTHER" id="PTHR39321">
    <property type="entry name" value="NICOTINATE-NUCLEOTIDE ADENYLYLTRANSFERASE-RELATED"/>
    <property type="match status" value="1"/>
</dbReference>
<name>A0ABS9X065_9GAMM</name>
<proteinExistence type="inferred from homology"/>
<evidence type="ECO:0000256" key="10">
    <source>
        <dbReference type="ARBA" id="ARBA00023027"/>
    </source>
</evidence>
<evidence type="ECO:0000256" key="14">
    <source>
        <dbReference type="ARBA" id="ARBA00048721"/>
    </source>
</evidence>
<comment type="similarity">
    <text evidence="3">Belongs to the NadD family.</text>
</comment>
<evidence type="ECO:0000256" key="5">
    <source>
        <dbReference type="ARBA" id="ARBA00022642"/>
    </source>
</evidence>
<dbReference type="PANTHER" id="PTHR39321:SF3">
    <property type="entry name" value="PHOSPHOPANTETHEINE ADENYLYLTRANSFERASE"/>
    <property type="match status" value="1"/>
</dbReference>
<organism evidence="16 17">
    <name type="scientific">Colwellia maritima</name>
    <dbReference type="NCBI Taxonomy" id="2912588"/>
    <lineage>
        <taxon>Bacteria</taxon>
        <taxon>Pseudomonadati</taxon>
        <taxon>Pseudomonadota</taxon>
        <taxon>Gammaproteobacteria</taxon>
        <taxon>Alteromonadales</taxon>
        <taxon>Colwelliaceae</taxon>
        <taxon>Colwellia</taxon>
    </lineage>
</organism>
<dbReference type="InterPro" id="IPR004821">
    <property type="entry name" value="Cyt_trans-like"/>
</dbReference>
<evidence type="ECO:0000256" key="11">
    <source>
        <dbReference type="ARBA" id="ARBA00031253"/>
    </source>
</evidence>
<dbReference type="Pfam" id="PF01467">
    <property type="entry name" value="CTP_transf_like"/>
    <property type="match status" value="1"/>
</dbReference>
<accession>A0ABS9X065</accession>
<evidence type="ECO:0000256" key="3">
    <source>
        <dbReference type="ARBA" id="ARBA00009014"/>
    </source>
</evidence>
<dbReference type="GO" id="GO:0016779">
    <property type="term" value="F:nucleotidyltransferase activity"/>
    <property type="evidence" value="ECO:0007669"/>
    <property type="project" value="UniProtKB-KW"/>
</dbReference>
<reference evidence="16" key="1">
    <citation type="submission" date="2022-01" db="EMBL/GenBank/DDBJ databases">
        <title>Colwellia maritima, isolated from seawater.</title>
        <authorList>
            <person name="Kristyanto S."/>
            <person name="Jung J."/>
            <person name="Jeon C.O."/>
        </authorList>
    </citation>
    <scope>NUCLEOTIDE SEQUENCE</scope>
    <source>
        <strain evidence="16">MSW7</strain>
    </source>
</reference>
<comment type="catalytic activity">
    <reaction evidence="14">
        <text>nicotinate beta-D-ribonucleotide + ATP + H(+) = deamido-NAD(+) + diphosphate</text>
        <dbReference type="Rhea" id="RHEA:22860"/>
        <dbReference type="ChEBI" id="CHEBI:15378"/>
        <dbReference type="ChEBI" id="CHEBI:30616"/>
        <dbReference type="ChEBI" id="CHEBI:33019"/>
        <dbReference type="ChEBI" id="CHEBI:57502"/>
        <dbReference type="ChEBI" id="CHEBI:58437"/>
        <dbReference type="EC" id="2.7.7.18"/>
    </reaction>
</comment>
<evidence type="ECO:0000256" key="2">
    <source>
        <dbReference type="ARBA" id="ARBA00005019"/>
    </source>
</evidence>
<evidence type="ECO:0000256" key="4">
    <source>
        <dbReference type="ARBA" id="ARBA00012389"/>
    </source>
</evidence>
<dbReference type="EMBL" id="JAKKSL010000001">
    <property type="protein sequence ID" value="MCI2283613.1"/>
    <property type="molecule type" value="Genomic_DNA"/>
</dbReference>
<evidence type="ECO:0000256" key="6">
    <source>
        <dbReference type="ARBA" id="ARBA00022679"/>
    </source>
</evidence>
<evidence type="ECO:0000256" key="12">
    <source>
        <dbReference type="ARBA" id="ARBA00033140"/>
    </source>
</evidence>
<keyword evidence="17" id="KW-1185">Reference proteome</keyword>
<dbReference type="InterPro" id="IPR014729">
    <property type="entry name" value="Rossmann-like_a/b/a_fold"/>
</dbReference>
<dbReference type="EC" id="2.7.7.18" evidence="4"/>
<evidence type="ECO:0000256" key="9">
    <source>
        <dbReference type="ARBA" id="ARBA00022840"/>
    </source>
</evidence>
<dbReference type="SUPFAM" id="SSF52374">
    <property type="entry name" value="Nucleotidylyl transferase"/>
    <property type="match status" value="1"/>
</dbReference>
<sequence>MPPHKESPNIKSEHRAAMVHLACEGEPIFTCDERELTRDGFSFTLETLKELSQCYPNASLYFIMGLDSLLTFTTWHQYQDILSHCHLVVNTRPNYALHNLNAETQSLLNKHQVSDINSLNEQKSGGILLLPNNLPNYDKYLDIDLSSSEVRQRLINKQPCQHLLSPKVWEFINKNKLYR</sequence>
<evidence type="ECO:0000256" key="8">
    <source>
        <dbReference type="ARBA" id="ARBA00022741"/>
    </source>
</evidence>
<dbReference type="InterPro" id="IPR005248">
    <property type="entry name" value="NadD/NMNAT"/>
</dbReference>
<gene>
    <name evidence="16" type="primary">nadD</name>
    <name evidence="16" type="ORF">L3081_09700</name>
</gene>
<evidence type="ECO:0000313" key="17">
    <source>
        <dbReference type="Proteomes" id="UP001139646"/>
    </source>
</evidence>
<protein>
    <recommendedName>
        <fullName evidence="4">nicotinate-nucleotide adenylyltransferase</fullName>
        <ecNumber evidence="4">2.7.7.18</ecNumber>
    </recommendedName>
    <alternativeName>
        <fullName evidence="13">Deamido-NAD(+) diphosphorylase</fullName>
    </alternativeName>
    <alternativeName>
        <fullName evidence="12">Deamido-NAD(+) pyrophosphorylase</fullName>
    </alternativeName>
    <alternativeName>
        <fullName evidence="11">Nicotinate mononucleotide adenylyltransferase</fullName>
    </alternativeName>
</protein>
<evidence type="ECO:0000256" key="1">
    <source>
        <dbReference type="ARBA" id="ARBA00002324"/>
    </source>
</evidence>
<dbReference type="CDD" id="cd02165">
    <property type="entry name" value="NMNAT"/>
    <property type="match status" value="1"/>
</dbReference>
<keyword evidence="5" id="KW-0662">Pyridine nucleotide biosynthesis</keyword>
<evidence type="ECO:0000256" key="7">
    <source>
        <dbReference type="ARBA" id="ARBA00022695"/>
    </source>
</evidence>
<evidence type="ECO:0000313" key="16">
    <source>
        <dbReference type="EMBL" id="MCI2283613.1"/>
    </source>
</evidence>
<evidence type="ECO:0000259" key="15">
    <source>
        <dbReference type="Pfam" id="PF01467"/>
    </source>
</evidence>
<evidence type="ECO:0000256" key="13">
    <source>
        <dbReference type="ARBA" id="ARBA00033353"/>
    </source>
</evidence>
<comment type="caution">
    <text evidence="16">The sequence shown here is derived from an EMBL/GenBank/DDBJ whole genome shotgun (WGS) entry which is preliminary data.</text>
</comment>
<keyword evidence="9" id="KW-0067">ATP-binding</keyword>
<keyword evidence="7 16" id="KW-0548">Nucleotidyltransferase</keyword>
<keyword evidence="8" id="KW-0547">Nucleotide-binding</keyword>